<sequence length="536" mass="57723">MTEVKKAIIIGGGPTGLAMAMLLQLTNRITPVVYEIHHEPSTLGGALGIPPNGLRLLSRLGVYEQLLARGSSATNLVLHSVKGHDLGQMDMVSWSNEKIGFGYMRIKRTDLMAVLLEAAAKRGIMVNYGKRISSITEQDEHVTATFADGTADSGDMLLGCDGIHSAVRSLFVDPEITPEYTGISNIFSLLPTSALSVPPAALNGLNATITTDGLFAVTSCTPTADEAYWFFSREVPVPASGDSRDGWEEHRQKEINGFKDSIRTVLDEVKGSWGDTLREVVDQTAVVKFYPVFRLPLGGTWSKGRCLLLGDAAHAMPPHASQGVSMGLEDAYLLARVLEDPSRSLSQAFDTYEEKRRPRIKEIYDAAERNGNLRRKTSGWRLQVNELALAAGLGIYHTCKLEKLGLGQKPLVYDIESEEATVTTDGGLALISGDGLLTVPGGILSHAAPTPTSGAAWDGCEEHGQEEKDGFKESLLTVPDEVKGAWSNAPDASGQALPHLSTAAGWAVVQRMQLDTGQCRMLAKAFAWEDAHITVG</sequence>
<evidence type="ECO:0000313" key="7">
    <source>
        <dbReference type="EMBL" id="RDW56985.1"/>
    </source>
</evidence>
<dbReference type="Pfam" id="PF01494">
    <property type="entry name" value="FAD_binding_3"/>
    <property type="match status" value="2"/>
</dbReference>
<dbReference type="EMBL" id="PDLM01000027">
    <property type="protein sequence ID" value="RDW56985.1"/>
    <property type="molecule type" value="Genomic_DNA"/>
</dbReference>
<reference evidence="7 8" key="1">
    <citation type="journal article" date="2018" name="IMA Fungus">
        <title>IMA Genome-F 9: Draft genome sequence of Annulohypoxylon stygium, Aspergillus mulundensis, Berkeleyomyces basicola (syn. Thielaviopsis basicola), Ceratocystis smalleyi, two Cercospora beticola strains, Coleophoma cylindrospora, Fusarium fracticaudum, Phialophora cf. hyalina, and Morchella septimelata.</title>
        <authorList>
            <person name="Wingfield B.D."/>
            <person name="Bills G.F."/>
            <person name="Dong Y."/>
            <person name="Huang W."/>
            <person name="Nel W.J."/>
            <person name="Swalarsk-Parry B.S."/>
            <person name="Vaghefi N."/>
            <person name="Wilken P.M."/>
            <person name="An Z."/>
            <person name="de Beer Z.W."/>
            <person name="De Vos L."/>
            <person name="Chen L."/>
            <person name="Duong T.A."/>
            <person name="Gao Y."/>
            <person name="Hammerbacher A."/>
            <person name="Kikkert J.R."/>
            <person name="Li Y."/>
            <person name="Li H."/>
            <person name="Li K."/>
            <person name="Li Q."/>
            <person name="Liu X."/>
            <person name="Ma X."/>
            <person name="Naidoo K."/>
            <person name="Pethybridge S.J."/>
            <person name="Sun J."/>
            <person name="Steenkamp E.T."/>
            <person name="van der Nest M.A."/>
            <person name="van Wyk S."/>
            <person name="Wingfield M.J."/>
            <person name="Xiong C."/>
            <person name="Yue Q."/>
            <person name="Zhang X."/>
        </authorList>
    </citation>
    <scope>NUCLEOTIDE SEQUENCE [LARGE SCALE GENOMIC DNA]</scope>
    <source>
        <strain evidence="7 8">BP6252</strain>
    </source>
</reference>
<dbReference type="InterPro" id="IPR036188">
    <property type="entry name" value="FAD/NAD-bd_sf"/>
</dbReference>
<protein>
    <recommendedName>
        <fullName evidence="6">FAD-binding domain-containing protein</fullName>
    </recommendedName>
</protein>
<organism evidence="7 8">
    <name type="scientific">Coleophoma cylindrospora</name>
    <dbReference type="NCBI Taxonomy" id="1849047"/>
    <lineage>
        <taxon>Eukaryota</taxon>
        <taxon>Fungi</taxon>
        <taxon>Dikarya</taxon>
        <taxon>Ascomycota</taxon>
        <taxon>Pezizomycotina</taxon>
        <taxon>Leotiomycetes</taxon>
        <taxon>Helotiales</taxon>
        <taxon>Dermateaceae</taxon>
        <taxon>Coleophoma</taxon>
    </lineage>
</organism>
<keyword evidence="5" id="KW-0503">Monooxygenase</keyword>
<evidence type="ECO:0000256" key="1">
    <source>
        <dbReference type="ARBA" id="ARBA00007992"/>
    </source>
</evidence>
<dbReference type="InterPro" id="IPR002938">
    <property type="entry name" value="FAD-bd"/>
</dbReference>
<dbReference type="OrthoDB" id="16820at2759"/>
<gene>
    <name evidence="7" type="ORF">BP6252_13938</name>
</gene>
<evidence type="ECO:0000313" key="8">
    <source>
        <dbReference type="Proteomes" id="UP000256645"/>
    </source>
</evidence>
<dbReference type="STRING" id="1849047.A0A3D8Q568"/>
<dbReference type="PANTHER" id="PTHR13789">
    <property type="entry name" value="MONOOXYGENASE"/>
    <property type="match status" value="1"/>
</dbReference>
<dbReference type="GO" id="GO:0004497">
    <property type="term" value="F:monooxygenase activity"/>
    <property type="evidence" value="ECO:0007669"/>
    <property type="project" value="UniProtKB-KW"/>
</dbReference>
<name>A0A3D8Q568_9HELO</name>
<comment type="similarity">
    <text evidence="1">Belongs to the paxM FAD-dependent monooxygenase family.</text>
</comment>
<feature type="domain" description="FAD-binding" evidence="6">
    <location>
        <begin position="7"/>
        <end position="236"/>
    </location>
</feature>
<evidence type="ECO:0000256" key="4">
    <source>
        <dbReference type="ARBA" id="ARBA00023002"/>
    </source>
</evidence>
<dbReference type="PRINTS" id="PR00420">
    <property type="entry name" value="RNGMNOXGNASE"/>
</dbReference>
<evidence type="ECO:0000256" key="5">
    <source>
        <dbReference type="ARBA" id="ARBA00023033"/>
    </source>
</evidence>
<proteinExistence type="inferred from homology"/>
<dbReference type="AlphaFoldDB" id="A0A3D8Q568"/>
<keyword evidence="3" id="KW-0274">FAD</keyword>
<dbReference type="GO" id="GO:0071949">
    <property type="term" value="F:FAD binding"/>
    <property type="evidence" value="ECO:0007669"/>
    <property type="project" value="InterPro"/>
</dbReference>
<dbReference type="InterPro" id="IPR050493">
    <property type="entry name" value="FAD-dep_Monooxygenase_BioMet"/>
</dbReference>
<accession>A0A3D8Q568</accession>
<dbReference type="PANTHER" id="PTHR13789:SF309">
    <property type="entry name" value="PUTATIVE (AFU_ORTHOLOGUE AFUA_6G14510)-RELATED"/>
    <property type="match status" value="1"/>
</dbReference>
<evidence type="ECO:0000259" key="6">
    <source>
        <dbReference type="Pfam" id="PF01494"/>
    </source>
</evidence>
<dbReference type="Gene3D" id="3.50.50.60">
    <property type="entry name" value="FAD/NAD(P)-binding domain"/>
    <property type="match status" value="1"/>
</dbReference>
<evidence type="ECO:0000256" key="2">
    <source>
        <dbReference type="ARBA" id="ARBA00022630"/>
    </source>
</evidence>
<keyword evidence="8" id="KW-1185">Reference proteome</keyword>
<dbReference type="Proteomes" id="UP000256645">
    <property type="component" value="Unassembled WGS sequence"/>
</dbReference>
<evidence type="ECO:0000256" key="3">
    <source>
        <dbReference type="ARBA" id="ARBA00022827"/>
    </source>
</evidence>
<keyword evidence="2" id="KW-0285">Flavoprotein</keyword>
<dbReference type="SUPFAM" id="SSF51905">
    <property type="entry name" value="FAD/NAD(P)-binding domain"/>
    <property type="match status" value="1"/>
</dbReference>
<feature type="domain" description="FAD-binding" evidence="6">
    <location>
        <begin position="300"/>
        <end position="366"/>
    </location>
</feature>
<dbReference type="FunFam" id="3.50.50.60:FF:000156">
    <property type="entry name" value="Salicylate hydroxylase, putative"/>
    <property type="match status" value="1"/>
</dbReference>
<comment type="caution">
    <text evidence="7">The sequence shown here is derived from an EMBL/GenBank/DDBJ whole genome shotgun (WGS) entry which is preliminary data.</text>
</comment>
<keyword evidence="4" id="KW-0560">Oxidoreductase</keyword>